<evidence type="ECO:0000256" key="5">
    <source>
        <dbReference type="ARBA" id="ARBA00022968"/>
    </source>
</evidence>
<dbReference type="AlphaFoldDB" id="A0A1I8PRZ0"/>
<keyword evidence="9" id="KW-0325">Glycoprotein</keyword>
<organism evidence="10 11">
    <name type="scientific">Stomoxys calcitrans</name>
    <name type="common">Stable fly</name>
    <name type="synonym">Conops calcitrans</name>
    <dbReference type="NCBI Taxonomy" id="35570"/>
    <lineage>
        <taxon>Eukaryota</taxon>
        <taxon>Metazoa</taxon>
        <taxon>Ecdysozoa</taxon>
        <taxon>Arthropoda</taxon>
        <taxon>Hexapoda</taxon>
        <taxon>Insecta</taxon>
        <taxon>Pterygota</taxon>
        <taxon>Neoptera</taxon>
        <taxon>Endopterygota</taxon>
        <taxon>Diptera</taxon>
        <taxon>Brachycera</taxon>
        <taxon>Muscomorpha</taxon>
        <taxon>Muscoidea</taxon>
        <taxon>Muscidae</taxon>
        <taxon>Stomoxys</taxon>
    </lineage>
</organism>
<name>A0A1I8PRZ0_STOCA</name>
<dbReference type="InterPro" id="IPR027417">
    <property type="entry name" value="P-loop_NTPase"/>
</dbReference>
<dbReference type="STRING" id="35570.A0A1I8PRZ0"/>
<dbReference type="PANTHER" id="PTHR12129">
    <property type="entry name" value="HEPARAN SULFATE 2-O-SULFOTRANSFERASE"/>
    <property type="match status" value="1"/>
</dbReference>
<keyword evidence="4" id="KW-0812">Transmembrane</keyword>
<dbReference type="SUPFAM" id="SSF52540">
    <property type="entry name" value="P-loop containing nucleoside triphosphate hydrolases"/>
    <property type="match status" value="1"/>
</dbReference>
<evidence type="ECO:0000256" key="4">
    <source>
        <dbReference type="ARBA" id="ARBA00022692"/>
    </source>
</evidence>
<evidence type="ECO:0000256" key="9">
    <source>
        <dbReference type="ARBA" id="ARBA00023180"/>
    </source>
</evidence>
<evidence type="ECO:0000256" key="6">
    <source>
        <dbReference type="ARBA" id="ARBA00022989"/>
    </source>
</evidence>
<evidence type="ECO:0008006" key="12">
    <source>
        <dbReference type="Google" id="ProtNLM"/>
    </source>
</evidence>
<dbReference type="InterPro" id="IPR007734">
    <property type="entry name" value="Heparan_SO4_2-O-STrfase"/>
</dbReference>
<keyword evidence="7" id="KW-0333">Golgi apparatus</keyword>
<proteinExistence type="inferred from homology"/>
<evidence type="ECO:0000256" key="3">
    <source>
        <dbReference type="ARBA" id="ARBA00022679"/>
    </source>
</evidence>
<dbReference type="Proteomes" id="UP000095300">
    <property type="component" value="Unassembled WGS sequence"/>
</dbReference>
<dbReference type="GO" id="GO:0000139">
    <property type="term" value="C:Golgi membrane"/>
    <property type="evidence" value="ECO:0007669"/>
    <property type="project" value="UniProtKB-SubCell"/>
</dbReference>
<keyword evidence="11" id="KW-1185">Reference proteome</keyword>
<sequence length="303" mass="35329">MSAYDALDSLNARDLNNTVHAGLECIFFNRLEKVGSQSLSTLLIQLSEINDFTPYVNEEYVPNPMILSYDIEKAVAEEIAAVDGAMSYVEHINWVNFTKFDLPKPIYVNLVRHPIQKVMSAYYYIRHPAVFGYYVKFRGRPMETKEWFDMSFNDCVKKGESPDCIFDNHIMYNKDWRRFSLHLCGNHPDCANFNSPTATQIAKQNIEREYAVVGSWEDTNITLTVLEHYIPRFFRGATDLYNSDKSGKFKKNATPHNTNLEPEVEAKLKAQFSHEIELYNFCKQRLYKQYIAIKKDELMVKYN</sequence>
<accession>A0A1I8PRZ0</accession>
<dbReference type="Gene3D" id="3.40.50.300">
    <property type="entry name" value="P-loop containing nucleotide triphosphate hydrolases"/>
    <property type="match status" value="1"/>
</dbReference>
<dbReference type="InterPro" id="IPR005331">
    <property type="entry name" value="Sulfotransferase"/>
</dbReference>
<dbReference type="GO" id="GO:0008146">
    <property type="term" value="F:sulfotransferase activity"/>
    <property type="evidence" value="ECO:0007669"/>
    <property type="project" value="InterPro"/>
</dbReference>
<dbReference type="Pfam" id="PF03567">
    <property type="entry name" value="Sulfotransfer_2"/>
    <property type="match status" value="1"/>
</dbReference>
<keyword evidence="5" id="KW-0735">Signal-anchor</keyword>
<gene>
    <name evidence="10" type="primary">106093263</name>
</gene>
<evidence type="ECO:0000256" key="1">
    <source>
        <dbReference type="ARBA" id="ARBA00004323"/>
    </source>
</evidence>
<evidence type="ECO:0000256" key="7">
    <source>
        <dbReference type="ARBA" id="ARBA00023034"/>
    </source>
</evidence>
<dbReference type="VEuPathDB" id="VectorBase:SCAU010528"/>
<protein>
    <recommendedName>
        <fullName evidence="12">Heparan sulfate 2-O-sulfotransferase pipe</fullName>
    </recommendedName>
</protein>
<comment type="similarity">
    <text evidence="2">Belongs to the sulfotransferase 3 family.</text>
</comment>
<evidence type="ECO:0000313" key="10">
    <source>
        <dbReference type="EnsemblMetazoa" id="SCAU010528-PA"/>
    </source>
</evidence>
<keyword evidence="3" id="KW-0808">Transferase</keyword>
<dbReference type="EnsemblMetazoa" id="SCAU010528-RA">
    <property type="protein sequence ID" value="SCAU010528-PA"/>
    <property type="gene ID" value="SCAU010528"/>
</dbReference>
<keyword evidence="8" id="KW-0472">Membrane</keyword>
<reference evidence="10" key="1">
    <citation type="submission" date="2020-05" db="UniProtKB">
        <authorList>
            <consortium name="EnsemblMetazoa"/>
        </authorList>
    </citation>
    <scope>IDENTIFICATION</scope>
    <source>
        <strain evidence="10">USDA</strain>
    </source>
</reference>
<keyword evidence="6" id="KW-1133">Transmembrane helix</keyword>
<evidence type="ECO:0000256" key="2">
    <source>
        <dbReference type="ARBA" id="ARBA00010569"/>
    </source>
</evidence>
<dbReference type="PANTHER" id="PTHR12129:SF20">
    <property type="entry name" value="HEPARAN SULFATE 2-O-SULFOTRANSFERASE PIPE"/>
    <property type="match status" value="1"/>
</dbReference>
<evidence type="ECO:0000313" key="11">
    <source>
        <dbReference type="Proteomes" id="UP000095300"/>
    </source>
</evidence>
<comment type="subcellular location">
    <subcellularLocation>
        <location evidence="1">Golgi apparatus membrane</location>
        <topology evidence="1">Single-pass type II membrane protein</topology>
    </subcellularLocation>
</comment>
<evidence type="ECO:0000256" key="8">
    <source>
        <dbReference type="ARBA" id="ARBA00023136"/>
    </source>
</evidence>